<dbReference type="SUPFAM" id="SSF52540">
    <property type="entry name" value="P-loop containing nucleoside triphosphate hydrolases"/>
    <property type="match status" value="1"/>
</dbReference>
<evidence type="ECO:0000256" key="2">
    <source>
        <dbReference type="ARBA" id="ARBA00010379"/>
    </source>
</evidence>
<dbReference type="InterPro" id="IPR014014">
    <property type="entry name" value="RNA_helicase_DEAD_Q_motif"/>
</dbReference>
<comment type="catalytic activity">
    <reaction evidence="10">
        <text>ATP + H2O = ADP + phosphate + H(+)</text>
        <dbReference type="Rhea" id="RHEA:13065"/>
        <dbReference type="ChEBI" id="CHEBI:15377"/>
        <dbReference type="ChEBI" id="CHEBI:15378"/>
        <dbReference type="ChEBI" id="CHEBI:30616"/>
        <dbReference type="ChEBI" id="CHEBI:43474"/>
        <dbReference type="ChEBI" id="CHEBI:456216"/>
        <dbReference type="EC" id="3.6.4.13"/>
    </reaction>
</comment>
<keyword evidence="8" id="KW-0694">RNA-binding</keyword>
<evidence type="ECO:0000256" key="4">
    <source>
        <dbReference type="ARBA" id="ARBA00022741"/>
    </source>
</evidence>
<evidence type="ECO:0000256" key="1">
    <source>
        <dbReference type="ARBA" id="ARBA00004604"/>
    </source>
</evidence>
<dbReference type="InterPro" id="IPR014001">
    <property type="entry name" value="Helicase_ATP-bd"/>
</dbReference>
<evidence type="ECO:0000259" key="14">
    <source>
        <dbReference type="PROSITE" id="PS51194"/>
    </source>
</evidence>
<evidence type="ECO:0000259" key="13">
    <source>
        <dbReference type="PROSITE" id="PS51192"/>
    </source>
</evidence>
<evidence type="ECO:0000256" key="3">
    <source>
        <dbReference type="ARBA" id="ARBA00012552"/>
    </source>
</evidence>
<dbReference type="SMART" id="SM01123">
    <property type="entry name" value="DBP10CT"/>
    <property type="match status" value="1"/>
</dbReference>
<dbReference type="PROSITE" id="PS51195">
    <property type="entry name" value="Q_MOTIF"/>
    <property type="match status" value="1"/>
</dbReference>
<dbReference type="AlphaFoldDB" id="A0A504YJ75"/>
<keyword evidence="17" id="KW-1185">Reference proteome</keyword>
<comment type="subcellular location">
    <subcellularLocation>
        <location evidence="1">Nucleus</location>
        <location evidence="1">Nucleolus</location>
    </subcellularLocation>
</comment>
<evidence type="ECO:0000256" key="7">
    <source>
        <dbReference type="ARBA" id="ARBA00022840"/>
    </source>
</evidence>
<keyword evidence="4" id="KW-0547">Nucleotide-binding</keyword>
<feature type="domain" description="Helicase ATP-binding" evidence="13">
    <location>
        <begin position="62"/>
        <end position="233"/>
    </location>
</feature>
<dbReference type="GO" id="GO:0003724">
    <property type="term" value="F:RNA helicase activity"/>
    <property type="evidence" value="ECO:0007669"/>
    <property type="project" value="UniProtKB-EC"/>
</dbReference>
<dbReference type="GO" id="GO:0016887">
    <property type="term" value="F:ATP hydrolysis activity"/>
    <property type="evidence" value="ECO:0007669"/>
    <property type="project" value="RHEA"/>
</dbReference>
<dbReference type="STRING" id="46835.A0A504YJ75"/>
<evidence type="ECO:0000259" key="15">
    <source>
        <dbReference type="PROSITE" id="PS51195"/>
    </source>
</evidence>
<dbReference type="InterPro" id="IPR050079">
    <property type="entry name" value="DEAD_box_RNA_helicase"/>
</dbReference>
<name>A0A504YJ75_FASGI</name>
<comment type="similarity">
    <text evidence="2">Belongs to the DEAD box helicase family. DDX54/DBP10 subfamily.</text>
</comment>
<dbReference type="PROSITE" id="PS51194">
    <property type="entry name" value="HELICASE_CTER"/>
    <property type="match status" value="1"/>
</dbReference>
<dbReference type="InterPro" id="IPR033517">
    <property type="entry name" value="DDX54/DBP10_DEAD-box_helicase"/>
</dbReference>
<dbReference type="EC" id="3.6.4.13" evidence="3"/>
<dbReference type="InterPro" id="IPR027417">
    <property type="entry name" value="P-loop_NTPase"/>
</dbReference>
<reference evidence="16 17" key="1">
    <citation type="submission" date="2019-04" db="EMBL/GenBank/DDBJ databases">
        <title>Annotation for the trematode Fasciola gigantica.</title>
        <authorList>
            <person name="Choi Y.-J."/>
        </authorList>
    </citation>
    <scope>NUCLEOTIDE SEQUENCE [LARGE SCALE GENOMIC DNA]</scope>
    <source>
        <strain evidence="16">Uganda_cow_1</strain>
    </source>
</reference>
<dbReference type="Pfam" id="PF00270">
    <property type="entry name" value="DEAD"/>
    <property type="match status" value="1"/>
</dbReference>
<feature type="compositionally biased region" description="Basic and acidic residues" evidence="12">
    <location>
        <begin position="738"/>
        <end position="749"/>
    </location>
</feature>
<feature type="compositionally biased region" description="Basic and acidic residues" evidence="12">
    <location>
        <begin position="830"/>
        <end position="840"/>
    </location>
</feature>
<keyword evidence="9" id="KW-0539">Nucleus</keyword>
<feature type="domain" description="DEAD-box RNA helicase Q" evidence="15">
    <location>
        <begin position="31"/>
        <end position="59"/>
    </location>
</feature>
<accession>A0A504YJ75</accession>
<keyword evidence="5" id="KW-0378">Hydrolase</keyword>
<dbReference type="Pfam" id="PF08147">
    <property type="entry name" value="DBP10CT"/>
    <property type="match status" value="1"/>
</dbReference>
<dbReference type="GO" id="GO:0005829">
    <property type="term" value="C:cytosol"/>
    <property type="evidence" value="ECO:0007669"/>
    <property type="project" value="TreeGrafter"/>
</dbReference>
<dbReference type="OrthoDB" id="10261375at2759"/>
<feature type="region of interest" description="Disordered" evidence="12">
    <location>
        <begin position="731"/>
        <end position="860"/>
    </location>
</feature>
<keyword evidence="6" id="KW-0347">Helicase</keyword>
<dbReference type="InterPro" id="IPR012541">
    <property type="entry name" value="DBP10_C"/>
</dbReference>
<gene>
    <name evidence="16" type="ORF">FGIG_09638</name>
</gene>
<dbReference type="GO" id="GO:0003723">
    <property type="term" value="F:RNA binding"/>
    <property type="evidence" value="ECO:0007669"/>
    <property type="project" value="UniProtKB-KW"/>
</dbReference>
<dbReference type="PROSITE" id="PS51192">
    <property type="entry name" value="HELICASE_ATP_BIND_1"/>
    <property type="match status" value="1"/>
</dbReference>
<keyword evidence="7" id="KW-0067">ATP-binding</keyword>
<dbReference type="Gene3D" id="3.40.50.300">
    <property type="entry name" value="P-loop containing nucleotide triphosphate hydrolases"/>
    <property type="match status" value="2"/>
</dbReference>
<evidence type="ECO:0000256" key="12">
    <source>
        <dbReference type="SAM" id="MobiDB-lite"/>
    </source>
</evidence>
<feature type="compositionally biased region" description="Basic residues" evidence="12">
    <location>
        <begin position="814"/>
        <end position="829"/>
    </location>
</feature>
<evidence type="ECO:0000256" key="6">
    <source>
        <dbReference type="ARBA" id="ARBA00022806"/>
    </source>
</evidence>
<evidence type="ECO:0000313" key="17">
    <source>
        <dbReference type="Proteomes" id="UP000316759"/>
    </source>
</evidence>
<evidence type="ECO:0000256" key="10">
    <source>
        <dbReference type="ARBA" id="ARBA00047984"/>
    </source>
</evidence>
<dbReference type="Pfam" id="PF00271">
    <property type="entry name" value="Helicase_C"/>
    <property type="match status" value="1"/>
</dbReference>
<protein>
    <recommendedName>
        <fullName evidence="3">RNA helicase</fullName>
        <ecNumber evidence="3">3.6.4.13</ecNumber>
    </recommendedName>
</protein>
<dbReference type="FunFam" id="3.40.50.300:FF:000865">
    <property type="entry name" value="ATP-dependent RNA helicase DDX54"/>
    <property type="match status" value="1"/>
</dbReference>
<feature type="short sequence motif" description="Q motif" evidence="11">
    <location>
        <begin position="31"/>
        <end position="59"/>
    </location>
</feature>
<dbReference type="Proteomes" id="UP000316759">
    <property type="component" value="Unassembled WGS sequence"/>
</dbReference>
<evidence type="ECO:0000256" key="5">
    <source>
        <dbReference type="ARBA" id="ARBA00022801"/>
    </source>
</evidence>
<dbReference type="SMART" id="SM00490">
    <property type="entry name" value="HELICc"/>
    <property type="match status" value="1"/>
</dbReference>
<proteinExistence type="inferred from homology"/>
<evidence type="ECO:0000256" key="11">
    <source>
        <dbReference type="PROSITE-ProRule" id="PRU00552"/>
    </source>
</evidence>
<dbReference type="SMART" id="SM00487">
    <property type="entry name" value="DEXDc"/>
    <property type="match status" value="1"/>
</dbReference>
<feature type="domain" description="Helicase C-terminal" evidence="14">
    <location>
        <begin position="263"/>
        <end position="411"/>
    </location>
</feature>
<dbReference type="PANTHER" id="PTHR47959:SF8">
    <property type="entry name" value="RNA HELICASE"/>
    <property type="match status" value="1"/>
</dbReference>
<evidence type="ECO:0000256" key="9">
    <source>
        <dbReference type="ARBA" id="ARBA00023242"/>
    </source>
</evidence>
<dbReference type="CDD" id="cd18787">
    <property type="entry name" value="SF2_C_DEAD"/>
    <property type="match status" value="1"/>
</dbReference>
<dbReference type="InterPro" id="IPR011545">
    <property type="entry name" value="DEAD/DEAH_box_helicase_dom"/>
</dbReference>
<evidence type="ECO:0000313" key="16">
    <source>
        <dbReference type="EMBL" id="TPP61314.1"/>
    </source>
</evidence>
<comment type="caution">
    <text evidence="16">The sequence shown here is derived from an EMBL/GenBank/DDBJ whole genome shotgun (WGS) entry which is preliminary data.</text>
</comment>
<evidence type="ECO:0000256" key="8">
    <source>
        <dbReference type="ARBA" id="ARBA00022884"/>
    </source>
</evidence>
<dbReference type="CDD" id="cd17959">
    <property type="entry name" value="DEADc_DDX54"/>
    <property type="match status" value="1"/>
</dbReference>
<feature type="compositionally biased region" description="Basic and acidic residues" evidence="12">
    <location>
        <begin position="775"/>
        <end position="787"/>
    </location>
</feature>
<dbReference type="GO" id="GO:0005524">
    <property type="term" value="F:ATP binding"/>
    <property type="evidence" value="ECO:0007669"/>
    <property type="project" value="UniProtKB-KW"/>
</dbReference>
<dbReference type="EMBL" id="SUNJ01008350">
    <property type="protein sequence ID" value="TPP61314.1"/>
    <property type="molecule type" value="Genomic_DNA"/>
</dbReference>
<feature type="compositionally biased region" description="Basic residues" evidence="12">
    <location>
        <begin position="841"/>
        <end position="860"/>
    </location>
</feature>
<sequence length="860" mass="96928">MEVDCDSDDEFGVTESRKLVSVVNRKRKKAGGFQAMGLSFSVFKGLTRKGYKIPTPIQRKAIPIILSGRDVVAMARTGSGKTAAFLLPLFEKLQTHVATGPRALIISPTREIALQTLKFTRELGKYTGLTAAVILGGDKMDEQFAALHAGPDIIVATPGRLLHVVVEMNFNLKSIQYIVFDEGDRLFELGFAEQLTETLNRLPHDRQTLIFSATLPSNLVEFARAGLCDPVLVRLDLDSKLSRNLSLVHISCLPEQKNSVLIYLLKRIIDVEQQAVVFFATKHHVEFSHMFLTEIGIQCSSIHSGLDVMARNEAIKQFSAGHIRVLLVTDVAARGVDIPLLDNVINYHFPPQPKLFLHRVGRVARAGRSGTAYSLVDPDELPYLFDVFVFFGKSLQFTFPHESQSANDSIGRPPRTLTSSTGNLVQQLISRNANLESMVKVCNNSMKRYVKTRPKPSSESVRRAKDLRSSLPTLQVHPIFPEKEDGIGSKVLEVIRGLQLPTIFEALGRSANPSAFDTMTKKRKRFQSLIARHATRRVQSKIREENMPEIIKRTADMSKPVASTRADDADEGEDLQNKDLFIPYFRGNETQERGLSVGTTGNHFAMDAADVSLDLMSDEHAQIANPVGYKKRRLVWDRRRKRYVDSEAAEGKANLKRIKTESGVWIPASYKTDKYGQWLKRSQMDRASAESATNVENIDETSGIMTKFSARFGGVLEFPEDPKDHKINVRRQQGKRLKSGENSRTEKNDSCTNKGFWPAKQSTGIRVLGTQPWFKRAEARQRERAEQTTEAQKIRQPKGSRTFGQLRRPEQVLKQRRLRAKQQMKKKKKNNEAQKGDKSFGKKRGLQPTRRKTPVSKRRR</sequence>
<organism evidence="16 17">
    <name type="scientific">Fasciola gigantica</name>
    <name type="common">Giant liver fluke</name>
    <dbReference type="NCBI Taxonomy" id="46835"/>
    <lineage>
        <taxon>Eukaryota</taxon>
        <taxon>Metazoa</taxon>
        <taxon>Spiralia</taxon>
        <taxon>Lophotrochozoa</taxon>
        <taxon>Platyhelminthes</taxon>
        <taxon>Trematoda</taxon>
        <taxon>Digenea</taxon>
        <taxon>Plagiorchiida</taxon>
        <taxon>Echinostomata</taxon>
        <taxon>Echinostomatoidea</taxon>
        <taxon>Fasciolidae</taxon>
        <taxon>Fasciola</taxon>
    </lineage>
</organism>
<dbReference type="PANTHER" id="PTHR47959">
    <property type="entry name" value="ATP-DEPENDENT RNA HELICASE RHLE-RELATED"/>
    <property type="match status" value="1"/>
</dbReference>
<dbReference type="InterPro" id="IPR001650">
    <property type="entry name" value="Helicase_C-like"/>
</dbReference>
<dbReference type="GO" id="GO:0005730">
    <property type="term" value="C:nucleolus"/>
    <property type="evidence" value="ECO:0007669"/>
    <property type="project" value="UniProtKB-SubCell"/>
</dbReference>